<proteinExistence type="predicted"/>
<organism evidence="2 3">
    <name type="scientific">Kribbella deserti</name>
    <dbReference type="NCBI Taxonomy" id="1926257"/>
    <lineage>
        <taxon>Bacteria</taxon>
        <taxon>Bacillati</taxon>
        <taxon>Actinomycetota</taxon>
        <taxon>Actinomycetes</taxon>
        <taxon>Propionibacteriales</taxon>
        <taxon>Kribbellaceae</taxon>
        <taxon>Kribbella</taxon>
    </lineage>
</organism>
<keyword evidence="3" id="KW-1185">Reference proteome</keyword>
<evidence type="ECO:0000256" key="1">
    <source>
        <dbReference type="SAM" id="MobiDB-lite"/>
    </source>
</evidence>
<protein>
    <submittedName>
        <fullName evidence="2">Uncharacterized protein</fullName>
    </submittedName>
</protein>
<dbReference type="RefSeq" id="WP_380043480.1">
    <property type="nucleotide sequence ID" value="NZ_JBHLTC010000001.1"/>
</dbReference>
<dbReference type="EMBL" id="JBHLTC010000001">
    <property type="protein sequence ID" value="MFC0622803.1"/>
    <property type="molecule type" value="Genomic_DNA"/>
</dbReference>
<feature type="region of interest" description="Disordered" evidence="1">
    <location>
        <begin position="1"/>
        <end position="43"/>
    </location>
</feature>
<evidence type="ECO:0000313" key="2">
    <source>
        <dbReference type="EMBL" id="MFC0622803.1"/>
    </source>
</evidence>
<dbReference type="Proteomes" id="UP001589890">
    <property type="component" value="Unassembled WGS sequence"/>
</dbReference>
<comment type="caution">
    <text evidence="2">The sequence shown here is derived from an EMBL/GenBank/DDBJ whole genome shotgun (WGS) entry which is preliminary data.</text>
</comment>
<reference evidence="2 3" key="1">
    <citation type="submission" date="2024-09" db="EMBL/GenBank/DDBJ databases">
        <authorList>
            <person name="Sun Q."/>
            <person name="Mori K."/>
        </authorList>
    </citation>
    <scope>NUCLEOTIDE SEQUENCE [LARGE SCALE GENOMIC DNA]</scope>
    <source>
        <strain evidence="2 3">CGMCC 1.15906</strain>
    </source>
</reference>
<name>A0ABV6QF26_9ACTN</name>
<sequence length="180" mass="20602">MPADAPALPGDSPDNPSDGQGDDRDGIELHLGSEPPADRRSRIQNQSQALQWLRDGKSFAWMSSEHERLYHITISHGTWSKLARKNGIVRNVNSDSSLIPWNVKPEHRAHHYYTMLRLERRRKAGKPLSEKDQTVLQYYKNARQADDQVIDYDPDSEQGFTHVPRRPGIDRGMIREPGQN</sequence>
<evidence type="ECO:0000313" key="3">
    <source>
        <dbReference type="Proteomes" id="UP001589890"/>
    </source>
</evidence>
<accession>A0ABV6QF26</accession>
<gene>
    <name evidence="2" type="ORF">ACFFGN_01950</name>
</gene>
<feature type="region of interest" description="Disordered" evidence="1">
    <location>
        <begin position="150"/>
        <end position="180"/>
    </location>
</feature>